<evidence type="ECO:0000256" key="3">
    <source>
        <dbReference type="ARBA" id="ARBA00012438"/>
    </source>
</evidence>
<dbReference type="PROSITE" id="PS50885">
    <property type="entry name" value="HAMP"/>
    <property type="match status" value="1"/>
</dbReference>
<keyword evidence="10" id="KW-1133">Transmembrane helix</keyword>
<dbReference type="InterPro" id="IPR035965">
    <property type="entry name" value="PAS-like_dom_sf"/>
</dbReference>
<feature type="transmembrane region" description="Helical" evidence="10">
    <location>
        <begin position="33"/>
        <end position="52"/>
    </location>
</feature>
<organism evidence="13">
    <name type="scientific">uncultured Dysgonomonas sp</name>
    <dbReference type="NCBI Taxonomy" id="206096"/>
    <lineage>
        <taxon>Bacteria</taxon>
        <taxon>Pseudomonadati</taxon>
        <taxon>Bacteroidota</taxon>
        <taxon>Bacteroidia</taxon>
        <taxon>Bacteroidales</taxon>
        <taxon>Dysgonomonadaceae</taxon>
        <taxon>Dysgonomonas</taxon>
        <taxon>environmental samples</taxon>
    </lineage>
</organism>
<dbReference type="PROSITE" id="PS50109">
    <property type="entry name" value="HIS_KIN"/>
    <property type="match status" value="1"/>
</dbReference>
<evidence type="ECO:0000256" key="4">
    <source>
        <dbReference type="ARBA" id="ARBA00022553"/>
    </source>
</evidence>
<keyword evidence="10" id="KW-0472">Membrane</keyword>
<dbReference type="PANTHER" id="PTHR43065">
    <property type="entry name" value="SENSOR HISTIDINE KINASE"/>
    <property type="match status" value="1"/>
</dbReference>
<feature type="domain" description="Histidine kinase" evidence="11">
    <location>
        <begin position="227"/>
        <end position="436"/>
    </location>
</feature>
<dbReference type="RefSeq" id="WP_296940905.1">
    <property type="nucleotide sequence ID" value="NZ_LT599032.1"/>
</dbReference>
<dbReference type="GO" id="GO:0016020">
    <property type="term" value="C:membrane"/>
    <property type="evidence" value="ECO:0007669"/>
    <property type="project" value="UniProtKB-SubCell"/>
</dbReference>
<sequence>MKSKILFWLLVILVFGALLSIGFLFYKTDIYKFMIIEGVAILAIILFVILYYRLIKPYQIIADGMELLKEQDFSTRLRLISDSEANKLISIFNKMMDQLKDERLQVREKNHFLDLLIQASPQGVIILDFDDHISEINPSGLRLLDINNINEVKGKKLSDSGISIGSQLEMLKASEDVVIRSSGITMYRCIRSSFIDRGFSHPFILIEELTHELLEIEKKSYENIIRMMAHEVNNSVGAVSSTLNVISDILRQNDDNELADVLPAVDASFDRCRHLGYFISNFAEVVKIPEPSLTETDLNELARSVDALTRLECKHRNIGLKLDLTEDNNIIRLDGIQFEQVLVNVIKNAYEAIRENGEIRIATRSNPLSIQIANNGPEIPDDVKQKLFTPFFTTKSSGQGIGLMFVREVLINHNCKFDLKSENGWTRFDIYFPENKKI</sequence>
<keyword evidence="9" id="KW-0902">Two-component regulatory system</keyword>
<name>A0A212JHB2_9BACT</name>
<dbReference type="GO" id="GO:0005524">
    <property type="term" value="F:ATP binding"/>
    <property type="evidence" value="ECO:0007669"/>
    <property type="project" value="UniProtKB-KW"/>
</dbReference>
<dbReference type="InterPro" id="IPR003660">
    <property type="entry name" value="HAMP_dom"/>
</dbReference>
<protein>
    <recommendedName>
        <fullName evidence="3">histidine kinase</fullName>
        <ecNumber evidence="3">2.7.13.3</ecNumber>
    </recommendedName>
</protein>
<dbReference type="Gene3D" id="6.10.340.10">
    <property type="match status" value="1"/>
</dbReference>
<dbReference type="GO" id="GO:0000160">
    <property type="term" value="P:phosphorelay signal transduction system"/>
    <property type="evidence" value="ECO:0007669"/>
    <property type="project" value="UniProtKB-KW"/>
</dbReference>
<dbReference type="SMART" id="SM00387">
    <property type="entry name" value="HATPase_c"/>
    <property type="match status" value="1"/>
</dbReference>
<comment type="subcellular location">
    <subcellularLocation>
        <location evidence="2">Membrane</location>
    </subcellularLocation>
</comment>
<comment type="catalytic activity">
    <reaction evidence="1">
        <text>ATP + protein L-histidine = ADP + protein N-phospho-L-histidine.</text>
        <dbReference type="EC" id="2.7.13.3"/>
    </reaction>
</comment>
<evidence type="ECO:0000256" key="9">
    <source>
        <dbReference type="ARBA" id="ARBA00023012"/>
    </source>
</evidence>
<dbReference type="EC" id="2.7.13.3" evidence="3"/>
<dbReference type="GO" id="GO:0004673">
    <property type="term" value="F:protein histidine kinase activity"/>
    <property type="evidence" value="ECO:0007669"/>
    <property type="project" value="UniProtKB-EC"/>
</dbReference>
<dbReference type="PANTHER" id="PTHR43065:SF10">
    <property type="entry name" value="PEROXIDE STRESS-ACTIVATED HISTIDINE KINASE MAK3"/>
    <property type="match status" value="1"/>
</dbReference>
<keyword evidence="6" id="KW-0547">Nucleotide-binding</keyword>
<keyword evidence="7" id="KW-0418">Kinase</keyword>
<keyword evidence="4" id="KW-0597">Phosphoprotein</keyword>
<evidence type="ECO:0000259" key="12">
    <source>
        <dbReference type="PROSITE" id="PS50885"/>
    </source>
</evidence>
<dbReference type="Gene3D" id="3.30.565.10">
    <property type="entry name" value="Histidine kinase-like ATPase, C-terminal domain"/>
    <property type="match status" value="1"/>
</dbReference>
<accession>A0A212JHB2</accession>
<keyword evidence="8" id="KW-0067">ATP-binding</keyword>
<dbReference type="InterPro" id="IPR005467">
    <property type="entry name" value="His_kinase_dom"/>
</dbReference>
<dbReference type="InterPro" id="IPR036890">
    <property type="entry name" value="HATPase_C_sf"/>
</dbReference>
<evidence type="ECO:0000256" key="5">
    <source>
        <dbReference type="ARBA" id="ARBA00022679"/>
    </source>
</evidence>
<feature type="transmembrane region" description="Helical" evidence="10">
    <location>
        <begin position="6"/>
        <end position="26"/>
    </location>
</feature>
<dbReference type="AlphaFoldDB" id="A0A212JHB2"/>
<gene>
    <name evidence="13" type="ORF">KL86DYS1_12225</name>
</gene>
<keyword evidence="5" id="KW-0808">Transferase</keyword>
<dbReference type="InterPro" id="IPR003594">
    <property type="entry name" value="HATPase_dom"/>
</dbReference>
<evidence type="ECO:0000313" key="13">
    <source>
        <dbReference type="EMBL" id="SBV98635.1"/>
    </source>
</evidence>
<evidence type="ECO:0000256" key="7">
    <source>
        <dbReference type="ARBA" id="ARBA00022777"/>
    </source>
</evidence>
<evidence type="ECO:0000256" key="1">
    <source>
        <dbReference type="ARBA" id="ARBA00000085"/>
    </source>
</evidence>
<dbReference type="Pfam" id="PF02518">
    <property type="entry name" value="HATPase_c"/>
    <property type="match status" value="1"/>
</dbReference>
<evidence type="ECO:0000259" key="11">
    <source>
        <dbReference type="PROSITE" id="PS50109"/>
    </source>
</evidence>
<dbReference type="SUPFAM" id="SSF55874">
    <property type="entry name" value="ATPase domain of HSP90 chaperone/DNA topoisomerase II/histidine kinase"/>
    <property type="match status" value="1"/>
</dbReference>
<dbReference type="InterPro" id="IPR004358">
    <property type="entry name" value="Sig_transdc_His_kin-like_C"/>
</dbReference>
<dbReference type="SUPFAM" id="SSF55785">
    <property type="entry name" value="PYP-like sensor domain (PAS domain)"/>
    <property type="match status" value="1"/>
</dbReference>
<dbReference type="EMBL" id="FLUM01000001">
    <property type="protein sequence ID" value="SBV98635.1"/>
    <property type="molecule type" value="Genomic_DNA"/>
</dbReference>
<evidence type="ECO:0000256" key="8">
    <source>
        <dbReference type="ARBA" id="ARBA00022840"/>
    </source>
</evidence>
<evidence type="ECO:0000256" key="2">
    <source>
        <dbReference type="ARBA" id="ARBA00004370"/>
    </source>
</evidence>
<proteinExistence type="predicted"/>
<evidence type="ECO:0000256" key="10">
    <source>
        <dbReference type="SAM" id="Phobius"/>
    </source>
</evidence>
<keyword evidence="10" id="KW-0812">Transmembrane</keyword>
<dbReference type="PRINTS" id="PR00344">
    <property type="entry name" value="BCTRLSENSOR"/>
</dbReference>
<evidence type="ECO:0000256" key="6">
    <source>
        <dbReference type="ARBA" id="ARBA00022741"/>
    </source>
</evidence>
<feature type="domain" description="HAMP" evidence="12">
    <location>
        <begin position="52"/>
        <end position="104"/>
    </location>
</feature>
<reference evidence="13" key="1">
    <citation type="submission" date="2016-04" db="EMBL/GenBank/DDBJ databases">
        <authorList>
            <person name="Evans L.H."/>
            <person name="Alamgir A."/>
            <person name="Owens N."/>
            <person name="Weber N.D."/>
            <person name="Virtaneva K."/>
            <person name="Barbian K."/>
            <person name="Babar A."/>
            <person name="Rosenke K."/>
        </authorList>
    </citation>
    <scope>NUCLEOTIDE SEQUENCE</scope>
    <source>
        <strain evidence="13">86-1</strain>
    </source>
</reference>